<evidence type="ECO:0000256" key="3">
    <source>
        <dbReference type="ARBA" id="ARBA00010663"/>
    </source>
</evidence>
<evidence type="ECO:0000313" key="15">
    <source>
        <dbReference type="Ensembl" id="ENSOCUP00000027753.1"/>
    </source>
</evidence>
<keyword evidence="9 13" id="KW-0472">Membrane</keyword>
<evidence type="ECO:0000256" key="11">
    <source>
        <dbReference type="ARBA" id="ARBA00023180"/>
    </source>
</evidence>
<dbReference type="SUPFAM" id="SSF81321">
    <property type="entry name" value="Family A G protein-coupled receptor-like"/>
    <property type="match status" value="1"/>
</dbReference>
<keyword evidence="16" id="KW-1185">Reference proteome</keyword>
<dbReference type="InParanoid" id="A0A5F9C2B0"/>
<evidence type="ECO:0000256" key="4">
    <source>
        <dbReference type="ARBA" id="ARBA00022475"/>
    </source>
</evidence>
<proteinExistence type="inferred from homology"/>
<feature type="transmembrane region" description="Helical" evidence="13">
    <location>
        <begin position="128"/>
        <end position="148"/>
    </location>
</feature>
<name>A0A5F9C2B0_RABIT</name>
<keyword evidence="10 13" id="KW-0675">Receptor</keyword>
<evidence type="ECO:0000256" key="2">
    <source>
        <dbReference type="ARBA" id="ARBA00004651"/>
    </source>
</evidence>
<evidence type="ECO:0000313" key="16">
    <source>
        <dbReference type="Proteomes" id="UP000001811"/>
    </source>
</evidence>
<keyword evidence="8 13" id="KW-0297">G-protein coupled receptor</keyword>
<keyword evidence="6 13" id="KW-0812">Transmembrane</keyword>
<accession>A0A5F9C2B0</accession>
<dbReference type="Proteomes" id="UP000001811">
    <property type="component" value="Unplaced"/>
</dbReference>
<feature type="transmembrane region" description="Helical" evidence="13">
    <location>
        <begin position="270"/>
        <end position="288"/>
    </location>
</feature>
<evidence type="ECO:0000256" key="6">
    <source>
        <dbReference type="ARBA" id="ARBA00022692"/>
    </source>
</evidence>
<evidence type="ECO:0000256" key="8">
    <source>
        <dbReference type="ARBA" id="ARBA00023040"/>
    </source>
</evidence>
<dbReference type="GeneID" id="100311112"/>
<dbReference type="Ensembl" id="ENSOCUT00000046111.1">
    <property type="protein sequence ID" value="ENSOCUP00000027753.1"/>
    <property type="gene ID" value="ENSOCUG00000037337.1"/>
</dbReference>
<feature type="transmembrane region" description="Helical" evidence="13">
    <location>
        <begin position="85"/>
        <end position="107"/>
    </location>
</feature>
<dbReference type="GO" id="GO:0019236">
    <property type="term" value="P:response to pheromone"/>
    <property type="evidence" value="ECO:0007669"/>
    <property type="project" value="UniProtKB-KW"/>
</dbReference>
<dbReference type="InterPro" id="IPR004072">
    <property type="entry name" value="Vmron_rcpt_1"/>
</dbReference>
<evidence type="ECO:0000256" key="12">
    <source>
        <dbReference type="ARBA" id="ARBA00023224"/>
    </source>
</evidence>
<reference evidence="15" key="2">
    <citation type="submission" date="2025-08" db="UniProtKB">
        <authorList>
            <consortium name="Ensembl"/>
        </authorList>
    </citation>
    <scope>IDENTIFICATION</scope>
    <source>
        <strain evidence="15">Thorbecke</strain>
    </source>
</reference>
<reference evidence="15 16" key="1">
    <citation type="journal article" date="2011" name="Nature">
        <title>A high-resolution map of human evolutionary constraint using 29 mammals.</title>
        <authorList>
            <person name="Lindblad-Toh K."/>
            <person name="Garber M."/>
            <person name="Zuk O."/>
            <person name="Lin M.F."/>
            <person name="Parker B.J."/>
            <person name="Washietl S."/>
            <person name="Kheradpour P."/>
            <person name="Ernst J."/>
            <person name="Jordan G."/>
            <person name="Mauceli E."/>
            <person name="Ward L.D."/>
            <person name="Lowe C.B."/>
            <person name="Holloway A.K."/>
            <person name="Clamp M."/>
            <person name="Gnerre S."/>
            <person name="Alfoldi J."/>
            <person name="Beal K."/>
            <person name="Chang J."/>
            <person name="Clawson H."/>
            <person name="Cuff J."/>
            <person name="Di Palma F."/>
            <person name="Fitzgerald S."/>
            <person name="Flicek P."/>
            <person name="Guttman M."/>
            <person name="Hubisz M.J."/>
            <person name="Jaffe D.B."/>
            <person name="Jungreis I."/>
            <person name="Kent W.J."/>
            <person name="Kostka D."/>
            <person name="Lara M."/>
            <person name="Martins A.L."/>
            <person name="Massingham T."/>
            <person name="Moltke I."/>
            <person name="Raney B.J."/>
            <person name="Rasmussen M.D."/>
            <person name="Robinson J."/>
            <person name="Stark A."/>
            <person name="Vilella A.J."/>
            <person name="Wen J."/>
            <person name="Xie X."/>
            <person name="Zody M.C."/>
            <person name="Baldwin J."/>
            <person name="Bloom T."/>
            <person name="Chin C.W."/>
            <person name="Heiman D."/>
            <person name="Nicol R."/>
            <person name="Nusbaum C."/>
            <person name="Young S."/>
            <person name="Wilkinson J."/>
            <person name="Worley K.C."/>
            <person name="Kovar C.L."/>
            <person name="Muzny D.M."/>
            <person name="Gibbs R.A."/>
            <person name="Cree A."/>
            <person name="Dihn H.H."/>
            <person name="Fowler G."/>
            <person name="Jhangiani S."/>
            <person name="Joshi V."/>
            <person name="Lee S."/>
            <person name="Lewis L.R."/>
            <person name="Nazareth L.V."/>
            <person name="Okwuonu G."/>
            <person name="Santibanez J."/>
            <person name="Warren W.C."/>
            <person name="Mardis E.R."/>
            <person name="Weinstock G.M."/>
            <person name="Wilson R.K."/>
            <person name="Delehaunty K."/>
            <person name="Dooling D."/>
            <person name="Fronik C."/>
            <person name="Fulton L."/>
            <person name="Fulton B."/>
            <person name="Graves T."/>
            <person name="Minx P."/>
            <person name="Sodergren E."/>
            <person name="Birney E."/>
            <person name="Margulies E.H."/>
            <person name="Herrero J."/>
            <person name="Green E.D."/>
            <person name="Haussler D."/>
            <person name="Siepel A."/>
            <person name="Goldman N."/>
            <person name="Pollard K.S."/>
            <person name="Pedersen J.S."/>
            <person name="Lander E.S."/>
            <person name="Kellis M."/>
        </authorList>
    </citation>
    <scope>NUCLEOTIDE SEQUENCE [LARGE SCALE GENOMIC DNA]</scope>
    <source>
        <strain evidence="16">Thorbecke</strain>
    </source>
</reference>
<protein>
    <recommendedName>
        <fullName evidence="13">Vomeronasal type-1 receptor</fullName>
    </recommendedName>
</protein>
<evidence type="ECO:0000256" key="5">
    <source>
        <dbReference type="ARBA" id="ARBA00022507"/>
    </source>
</evidence>
<dbReference type="GeneTree" id="ENSGT00960000186612"/>
<dbReference type="PRINTS" id="PR01534">
    <property type="entry name" value="VOMERONASL1R"/>
</dbReference>
<evidence type="ECO:0000256" key="1">
    <source>
        <dbReference type="ARBA" id="ARBA00003878"/>
    </source>
</evidence>
<keyword evidence="7 13" id="KW-1133">Transmembrane helix</keyword>
<evidence type="ECO:0000256" key="13">
    <source>
        <dbReference type="RuleBase" id="RU364061"/>
    </source>
</evidence>
<dbReference type="PANTHER" id="PTHR24062">
    <property type="entry name" value="VOMERONASAL TYPE-1 RECEPTOR"/>
    <property type="match status" value="1"/>
</dbReference>
<feature type="domain" description="G-protein coupled receptors family 1 profile" evidence="14">
    <location>
        <begin position="22"/>
        <end position="287"/>
    </location>
</feature>
<dbReference type="FunCoup" id="A0A5F9C2B0">
    <property type="interactions" value="44"/>
</dbReference>
<keyword evidence="5 13" id="KW-0589">Pheromone response</keyword>
<evidence type="ECO:0000259" key="14">
    <source>
        <dbReference type="PROSITE" id="PS50262"/>
    </source>
</evidence>
<comment type="function">
    <text evidence="1">Putative pheromone receptor.</text>
</comment>
<dbReference type="GO" id="GO:0005886">
    <property type="term" value="C:plasma membrane"/>
    <property type="evidence" value="ECO:0007669"/>
    <property type="project" value="UniProtKB-SubCell"/>
</dbReference>
<dbReference type="InterPro" id="IPR017452">
    <property type="entry name" value="GPCR_Rhodpsn_7TM"/>
</dbReference>
<evidence type="ECO:0000256" key="10">
    <source>
        <dbReference type="ARBA" id="ARBA00023170"/>
    </source>
</evidence>
<dbReference type="CTD" id="100311112"/>
<evidence type="ECO:0000256" key="9">
    <source>
        <dbReference type="ARBA" id="ARBA00023136"/>
    </source>
</evidence>
<evidence type="ECO:0000256" key="7">
    <source>
        <dbReference type="ARBA" id="ARBA00022989"/>
    </source>
</evidence>
<feature type="transmembrane region" description="Helical" evidence="13">
    <location>
        <begin position="180"/>
        <end position="206"/>
    </location>
</feature>
<comment type="subcellular location">
    <subcellularLocation>
        <location evidence="2 13">Cell membrane</location>
        <topology evidence="2 13">Multi-pass membrane protein</topology>
    </subcellularLocation>
</comment>
<sequence length="315" mass="36670">MLPSDVIYIFFLICQICIGVMANSLLFMTHIYTFLIEPHLKKPIDSIFMHLTVVNISTIMIRPIPELMSSFGVKNFFDDIGCQTFLYVSRVIRGLSIGTTFLLSVFQAITVSPSHSKWAWLKSKLSKWICHSFLFFWVFNMLMLAKIFNRIKARLNFTVVGQGYVNAYCQSTKLTEHESISFISILVIYDVVFLSFMILSSLYKVWILYRHRRRAKHFHNLSHFSKTSPENKATYTILWMVFCFVFFYLSNNCLTLYGYYASEKNSRLEGIGGILASCYPTFCPFFLMKHNKIILKLTSFLSNMRMTFCPRAFSG</sequence>
<gene>
    <name evidence="15" type="primary">ORYCUNV1R1651</name>
</gene>
<dbReference type="Pfam" id="PF03402">
    <property type="entry name" value="V1R"/>
    <property type="match status" value="1"/>
</dbReference>
<dbReference type="FunFam" id="1.20.1070.10:FF:000033">
    <property type="entry name" value="Vomeronasal type-1 receptor"/>
    <property type="match status" value="1"/>
</dbReference>
<reference evidence="15" key="3">
    <citation type="submission" date="2025-09" db="UniProtKB">
        <authorList>
            <consortium name="Ensembl"/>
        </authorList>
    </citation>
    <scope>IDENTIFICATION</scope>
    <source>
        <strain evidence="15">Thorbecke</strain>
    </source>
</reference>
<keyword evidence="4 13" id="KW-1003">Cell membrane</keyword>
<comment type="similarity">
    <text evidence="3 13">Belongs to the G-protein coupled receptor 1 family.</text>
</comment>
<dbReference type="GO" id="GO:0007606">
    <property type="term" value="P:sensory perception of chemical stimulus"/>
    <property type="evidence" value="ECO:0007669"/>
    <property type="project" value="UniProtKB-ARBA"/>
</dbReference>
<dbReference type="Gene3D" id="1.20.1070.10">
    <property type="entry name" value="Rhodopsin 7-helix transmembrane proteins"/>
    <property type="match status" value="1"/>
</dbReference>
<feature type="transmembrane region" description="Helical" evidence="13">
    <location>
        <begin position="233"/>
        <end position="250"/>
    </location>
</feature>
<dbReference type="PROSITE" id="PS50262">
    <property type="entry name" value="G_PROTEIN_RECEP_F1_2"/>
    <property type="match status" value="1"/>
</dbReference>
<dbReference type="GO" id="GO:0016503">
    <property type="term" value="F:pheromone receptor activity"/>
    <property type="evidence" value="ECO:0007669"/>
    <property type="project" value="InterPro"/>
</dbReference>
<keyword evidence="11" id="KW-0325">Glycoprotein</keyword>
<feature type="transmembrane region" description="Helical" evidence="13">
    <location>
        <begin position="6"/>
        <end position="35"/>
    </location>
</feature>
<dbReference type="RefSeq" id="NP_001160804.1">
    <property type="nucleotide sequence ID" value="NM_001167332.1"/>
</dbReference>
<dbReference type="AlphaFoldDB" id="A0A5F9C2B0"/>
<keyword evidence="12 13" id="KW-0807">Transducer</keyword>
<organism evidence="15 16">
    <name type="scientific">Oryctolagus cuniculus</name>
    <name type="common">Rabbit</name>
    <dbReference type="NCBI Taxonomy" id="9986"/>
    <lineage>
        <taxon>Eukaryota</taxon>
        <taxon>Metazoa</taxon>
        <taxon>Chordata</taxon>
        <taxon>Craniata</taxon>
        <taxon>Vertebrata</taxon>
        <taxon>Euteleostomi</taxon>
        <taxon>Mammalia</taxon>
        <taxon>Eutheria</taxon>
        <taxon>Euarchontoglires</taxon>
        <taxon>Glires</taxon>
        <taxon>Lagomorpha</taxon>
        <taxon>Leporidae</taxon>
        <taxon>Oryctolagus</taxon>
    </lineage>
</organism>